<evidence type="ECO:0000256" key="3">
    <source>
        <dbReference type="ARBA" id="ARBA00022801"/>
    </source>
</evidence>
<dbReference type="InterPro" id="IPR029062">
    <property type="entry name" value="Class_I_gatase-like"/>
</dbReference>
<evidence type="ECO:0000256" key="2">
    <source>
        <dbReference type="ARBA" id="ARBA00022670"/>
    </source>
</evidence>
<organism evidence="5 6">
    <name type="scientific">Candidatus Woesebacteria bacterium GW2011_GWA1_41_13b</name>
    <dbReference type="NCBI Taxonomy" id="1618555"/>
    <lineage>
        <taxon>Bacteria</taxon>
        <taxon>Candidatus Woeseibacteriota</taxon>
    </lineage>
</organism>
<keyword evidence="3" id="KW-0378">Hydrolase</keyword>
<reference evidence="5 6" key="1">
    <citation type="journal article" date="2015" name="Nature">
        <title>rRNA introns, odd ribosomes, and small enigmatic genomes across a large radiation of phyla.</title>
        <authorList>
            <person name="Brown C.T."/>
            <person name="Hug L.A."/>
            <person name="Thomas B.C."/>
            <person name="Sharon I."/>
            <person name="Castelle C.J."/>
            <person name="Singh A."/>
            <person name="Wilkins M.J."/>
            <person name="Williams K.H."/>
            <person name="Banfield J.F."/>
        </authorList>
    </citation>
    <scope>NUCLEOTIDE SEQUENCE [LARGE SCALE GENOMIC DNA]</scope>
</reference>
<dbReference type="Gene3D" id="3.40.50.880">
    <property type="match status" value="1"/>
</dbReference>
<dbReference type="GO" id="GO:0006508">
    <property type="term" value="P:proteolysis"/>
    <property type="evidence" value="ECO:0007669"/>
    <property type="project" value="UniProtKB-KW"/>
</dbReference>
<dbReference type="GO" id="GO:0008236">
    <property type="term" value="F:serine-type peptidase activity"/>
    <property type="evidence" value="ECO:0007669"/>
    <property type="project" value="UniProtKB-KW"/>
</dbReference>
<evidence type="ECO:0000256" key="4">
    <source>
        <dbReference type="ARBA" id="ARBA00022825"/>
    </source>
</evidence>
<gene>
    <name evidence="5" type="ORF">UU42_C0015G0009</name>
</gene>
<dbReference type="Pfam" id="PF03575">
    <property type="entry name" value="Peptidase_S51"/>
    <property type="match status" value="1"/>
</dbReference>
<name>A0A0G0UUW1_9BACT</name>
<proteinExistence type="inferred from homology"/>
<dbReference type="Proteomes" id="UP000034676">
    <property type="component" value="Unassembled WGS sequence"/>
</dbReference>
<dbReference type="SUPFAM" id="SSF52317">
    <property type="entry name" value="Class I glutamine amidotransferase-like"/>
    <property type="match status" value="1"/>
</dbReference>
<accession>A0A0G0UUW1</accession>
<sequence length="203" mass="23127">MKRIILFSMPGPHMVKVTKQLFPQEMKNKILAYMPTNGHLTNPEYTKYWQELAEKNHTKFIFIDNMLLEDSNEKAKIEQANILLITGGNTFELLHNLRQSKLDQAVIEFSKRNDCILAGFSAGAIVLSPTILAASQPTGDDPSDLVDENLVGITDLTGLKIIDFEVFPHYNPQKDKETLTKYRQISSNQVREITDREYIVINS</sequence>
<dbReference type="AlphaFoldDB" id="A0A0G0UUW1"/>
<dbReference type="PANTHER" id="PTHR20842">
    <property type="entry name" value="PROTEASE S51 ALPHA-ASPARTYL DIPEPTIDASE"/>
    <property type="match status" value="1"/>
</dbReference>
<comment type="caution">
    <text evidence="5">The sequence shown here is derived from an EMBL/GenBank/DDBJ whole genome shotgun (WGS) entry which is preliminary data.</text>
</comment>
<dbReference type="InterPro" id="IPR005320">
    <property type="entry name" value="Peptidase_S51"/>
</dbReference>
<evidence type="ECO:0000313" key="6">
    <source>
        <dbReference type="Proteomes" id="UP000034676"/>
    </source>
</evidence>
<dbReference type="PANTHER" id="PTHR20842:SF0">
    <property type="entry name" value="ALPHA-ASPARTYL DIPEPTIDASE"/>
    <property type="match status" value="1"/>
</dbReference>
<evidence type="ECO:0000256" key="1">
    <source>
        <dbReference type="ARBA" id="ARBA00006534"/>
    </source>
</evidence>
<evidence type="ECO:0000313" key="5">
    <source>
        <dbReference type="EMBL" id="KKR91316.1"/>
    </source>
</evidence>
<protein>
    <submittedName>
        <fullName evidence="5">Peptidase family S51</fullName>
    </submittedName>
</protein>
<comment type="similarity">
    <text evidence="1">Belongs to the peptidase S51 family.</text>
</comment>
<dbReference type="EMBL" id="LCAO01000015">
    <property type="protein sequence ID" value="KKR91316.1"/>
    <property type="molecule type" value="Genomic_DNA"/>
</dbReference>
<keyword evidence="4" id="KW-0720">Serine protease</keyword>
<keyword evidence="2" id="KW-0645">Protease</keyword>